<protein>
    <submittedName>
        <fullName evidence="1">Uncharacterized protein</fullName>
    </submittedName>
</protein>
<evidence type="ECO:0000313" key="1">
    <source>
        <dbReference type="EMBL" id="KAG5569040.1"/>
    </source>
</evidence>
<dbReference type="EMBL" id="JACXVP010000013">
    <property type="protein sequence ID" value="KAG5569040.1"/>
    <property type="molecule type" value="Genomic_DNA"/>
</dbReference>
<keyword evidence="2" id="KW-1185">Reference proteome</keyword>
<proteinExistence type="predicted"/>
<comment type="caution">
    <text evidence="1">The sequence shown here is derived from an EMBL/GenBank/DDBJ whole genome shotgun (WGS) entry which is preliminary data.</text>
</comment>
<gene>
    <name evidence="1" type="ORF">H5410_063950</name>
</gene>
<organism evidence="1 2">
    <name type="scientific">Solanum commersonii</name>
    <name type="common">Commerson's wild potato</name>
    <name type="synonym">Commerson's nightshade</name>
    <dbReference type="NCBI Taxonomy" id="4109"/>
    <lineage>
        <taxon>Eukaryota</taxon>
        <taxon>Viridiplantae</taxon>
        <taxon>Streptophyta</taxon>
        <taxon>Embryophyta</taxon>
        <taxon>Tracheophyta</taxon>
        <taxon>Spermatophyta</taxon>
        <taxon>Magnoliopsida</taxon>
        <taxon>eudicotyledons</taxon>
        <taxon>Gunneridae</taxon>
        <taxon>Pentapetalae</taxon>
        <taxon>asterids</taxon>
        <taxon>lamiids</taxon>
        <taxon>Solanales</taxon>
        <taxon>Solanaceae</taxon>
        <taxon>Solanoideae</taxon>
        <taxon>Solaneae</taxon>
        <taxon>Solanum</taxon>
    </lineage>
</organism>
<dbReference type="AlphaFoldDB" id="A0A9J5W0Z9"/>
<evidence type="ECO:0000313" key="2">
    <source>
        <dbReference type="Proteomes" id="UP000824120"/>
    </source>
</evidence>
<dbReference type="Proteomes" id="UP000824120">
    <property type="component" value="Unassembled WGS sequence"/>
</dbReference>
<feature type="non-terminal residue" evidence="1">
    <location>
        <position position="90"/>
    </location>
</feature>
<sequence length="90" mass="10376">MRTPTEESRMMRMLDGSLAEFRGRLSEINSRLTKVEDEIWAKETGFTLPSYVIREDMGFGSALILKDHELQANWSLSFLPHSISFLLKDP</sequence>
<reference evidence="1" key="1">
    <citation type="submission" date="2020-09" db="EMBL/GenBank/DDBJ databases">
        <title>De no assembly of potato wild relative species, Solanum commersonii.</title>
        <authorList>
            <person name="Cho K."/>
        </authorList>
    </citation>
    <scope>NUCLEOTIDE SEQUENCE</scope>
    <source>
        <strain evidence="1">LZ3.2</strain>
        <tissue evidence="1">Leaf</tissue>
    </source>
</reference>
<name>A0A9J5W0Z9_SOLCO</name>
<accession>A0A9J5W0Z9</accession>
<dbReference type="OrthoDB" id="1305523at2759"/>